<dbReference type="STRING" id="246409.I1CJJ9"/>
<evidence type="ECO:0000256" key="5">
    <source>
        <dbReference type="ARBA" id="ARBA00022833"/>
    </source>
</evidence>
<name>I1CJJ9_RHIO9</name>
<proteinExistence type="predicted"/>
<evidence type="ECO:0000256" key="1">
    <source>
        <dbReference type="ARBA" id="ARBA00004906"/>
    </source>
</evidence>
<dbReference type="SUPFAM" id="SSF57850">
    <property type="entry name" value="RING/U-box"/>
    <property type="match status" value="1"/>
</dbReference>
<dbReference type="Gene3D" id="3.30.40.10">
    <property type="entry name" value="Zinc/RING finger domain, C3HC4 (zinc finger)"/>
    <property type="match status" value="1"/>
</dbReference>
<evidence type="ECO:0000259" key="6">
    <source>
        <dbReference type="Pfam" id="PF12678"/>
    </source>
</evidence>
<evidence type="ECO:0000256" key="3">
    <source>
        <dbReference type="ARBA" id="ARBA00022771"/>
    </source>
</evidence>
<accession>I1CJJ9</accession>
<dbReference type="OMA" id="IMAKNGR"/>
<dbReference type="AlphaFoldDB" id="I1CJJ9"/>
<dbReference type="InterPro" id="IPR013083">
    <property type="entry name" value="Znf_RING/FYVE/PHD"/>
</dbReference>
<dbReference type="InterPro" id="IPR011989">
    <property type="entry name" value="ARM-like"/>
</dbReference>
<dbReference type="PANTHER" id="PTHR13109">
    <property type="entry name" value="NEUROCHONDRIN"/>
    <property type="match status" value="1"/>
</dbReference>
<gene>
    <name evidence="7" type="ORF">RO3G_13340</name>
</gene>
<dbReference type="InterPro" id="IPR008709">
    <property type="entry name" value="Neurochondrin"/>
</dbReference>
<dbReference type="eggNOG" id="KOG2930">
    <property type="taxonomic scope" value="Eukaryota"/>
</dbReference>
<dbReference type="SUPFAM" id="SSF48371">
    <property type="entry name" value="ARM repeat"/>
    <property type="match status" value="1"/>
</dbReference>
<comment type="pathway">
    <text evidence="1">Protein modification; protein ubiquitination.</text>
</comment>
<evidence type="ECO:0000256" key="4">
    <source>
        <dbReference type="ARBA" id="ARBA00022786"/>
    </source>
</evidence>
<dbReference type="GeneID" id="93620305"/>
<keyword evidence="8" id="KW-1185">Reference proteome</keyword>
<dbReference type="InParanoid" id="I1CJJ9"/>
<evidence type="ECO:0000313" key="7">
    <source>
        <dbReference type="EMBL" id="EIE88629.1"/>
    </source>
</evidence>
<dbReference type="Proteomes" id="UP000009138">
    <property type="component" value="Unassembled WGS sequence"/>
</dbReference>
<feature type="domain" description="Zinc finger RING-H2-type" evidence="6">
    <location>
        <begin position="416"/>
        <end position="460"/>
    </location>
</feature>
<dbReference type="CDD" id="cd16485">
    <property type="entry name" value="mRING-H2-C3H2C2D_RBX1"/>
    <property type="match status" value="1"/>
</dbReference>
<protein>
    <recommendedName>
        <fullName evidence="6">Zinc finger RING-H2-type domain-containing protein</fullName>
    </recommendedName>
</protein>
<dbReference type="VEuPathDB" id="FungiDB:RO3G_13340"/>
<dbReference type="InterPro" id="IPR024766">
    <property type="entry name" value="Znf_RING_H2"/>
</dbReference>
<keyword evidence="2" id="KW-0479">Metal-binding</keyword>
<dbReference type="OrthoDB" id="8962942at2759"/>
<keyword evidence="5" id="KW-0862">Zinc</keyword>
<dbReference type="Pfam" id="PF12678">
    <property type="entry name" value="zf-rbx1"/>
    <property type="match status" value="1"/>
</dbReference>
<dbReference type="Gene3D" id="1.25.10.10">
    <property type="entry name" value="Leucine-rich Repeat Variant"/>
    <property type="match status" value="1"/>
</dbReference>
<sequence length="470" mass="53833">MNVTSSTRDRDAEIDRCLSMIVPSASDESKFVDHSVNAEVPDDLLKEIAVNILACFSRYETLAKDKNMVERIPGLSRLLKPDQELTIEILQILLCVSVEKQGLVKMLDPDVIKNILEAMMESKREEIRELASQLLITVYRRSAHISAPSINQALDYSLSTTLFPLLCKAIDFDQKWIKFESLSLLSSILPEVPVDCLKKSNQLETWLDQLLSGLRQILTSKTSCSLRSFGPQWLFGSLAQTKSAKRKKEKAAVDDKKASEAYQKASFPALLIHLVAIEAKIMLDDISEHTLREHNEEKTIINASRRERQEKMLPEYFDILENAMEYLATQDEDSNLMDPEMLLKIRTTLSDVMEVVMELLRFKQGMVDRPEDLDQDMIAQAYPPVDEVKGKTKETSEKPRFEVKKWNAVALWAWGIECQANQASATSEECTVAWGICNHAFHFHCISRWLKSRQVCPLDNREWDWQKYGR</sequence>
<keyword evidence="3" id="KW-0863">Zinc-finger</keyword>
<dbReference type="PANTHER" id="PTHR13109:SF7">
    <property type="entry name" value="NEUROCHONDRIN"/>
    <property type="match status" value="1"/>
</dbReference>
<organism evidence="7 8">
    <name type="scientific">Rhizopus delemar (strain RA 99-880 / ATCC MYA-4621 / FGSC 9543 / NRRL 43880)</name>
    <name type="common">Mucormycosis agent</name>
    <name type="synonym">Rhizopus arrhizus var. delemar</name>
    <dbReference type="NCBI Taxonomy" id="246409"/>
    <lineage>
        <taxon>Eukaryota</taxon>
        <taxon>Fungi</taxon>
        <taxon>Fungi incertae sedis</taxon>
        <taxon>Mucoromycota</taxon>
        <taxon>Mucoromycotina</taxon>
        <taxon>Mucoromycetes</taxon>
        <taxon>Mucorales</taxon>
        <taxon>Mucorineae</taxon>
        <taxon>Rhizopodaceae</taxon>
        <taxon>Rhizopus</taxon>
    </lineage>
</organism>
<dbReference type="GO" id="GO:0008270">
    <property type="term" value="F:zinc ion binding"/>
    <property type="evidence" value="ECO:0007669"/>
    <property type="project" value="UniProtKB-KW"/>
</dbReference>
<dbReference type="EMBL" id="CH476743">
    <property type="protein sequence ID" value="EIE88629.1"/>
    <property type="molecule type" value="Genomic_DNA"/>
</dbReference>
<dbReference type="InterPro" id="IPR016024">
    <property type="entry name" value="ARM-type_fold"/>
</dbReference>
<dbReference type="RefSeq" id="XP_067524025.1">
    <property type="nucleotide sequence ID" value="XM_067667924.1"/>
</dbReference>
<evidence type="ECO:0000313" key="8">
    <source>
        <dbReference type="Proteomes" id="UP000009138"/>
    </source>
</evidence>
<reference evidence="7 8" key="1">
    <citation type="journal article" date="2009" name="PLoS Genet.">
        <title>Genomic analysis of the basal lineage fungus Rhizopus oryzae reveals a whole-genome duplication.</title>
        <authorList>
            <person name="Ma L.-J."/>
            <person name="Ibrahim A.S."/>
            <person name="Skory C."/>
            <person name="Grabherr M.G."/>
            <person name="Burger G."/>
            <person name="Butler M."/>
            <person name="Elias M."/>
            <person name="Idnurm A."/>
            <person name="Lang B.F."/>
            <person name="Sone T."/>
            <person name="Abe A."/>
            <person name="Calvo S.E."/>
            <person name="Corrochano L.M."/>
            <person name="Engels R."/>
            <person name="Fu J."/>
            <person name="Hansberg W."/>
            <person name="Kim J.-M."/>
            <person name="Kodira C.D."/>
            <person name="Koehrsen M.J."/>
            <person name="Liu B."/>
            <person name="Miranda-Saavedra D."/>
            <person name="O'Leary S."/>
            <person name="Ortiz-Castellanos L."/>
            <person name="Poulter R."/>
            <person name="Rodriguez-Romero J."/>
            <person name="Ruiz-Herrera J."/>
            <person name="Shen Y.-Q."/>
            <person name="Zeng Q."/>
            <person name="Galagan J."/>
            <person name="Birren B.W."/>
            <person name="Cuomo C.A."/>
            <person name="Wickes B.L."/>
        </authorList>
    </citation>
    <scope>NUCLEOTIDE SEQUENCE [LARGE SCALE GENOMIC DNA]</scope>
    <source>
        <strain evidence="8">RA 99-880 / ATCC MYA-4621 / FGSC 9543 / NRRL 43880</strain>
    </source>
</reference>
<dbReference type="Pfam" id="PF05536">
    <property type="entry name" value="Neurochondrin"/>
    <property type="match status" value="1"/>
</dbReference>
<keyword evidence="4" id="KW-0833">Ubl conjugation pathway</keyword>
<evidence type="ECO:0000256" key="2">
    <source>
        <dbReference type="ARBA" id="ARBA00022723"/>
    </source>
</evidence>